<feature type="region of interest" description="Disordered" evidence="14">
    <location>
        <begin position="177"/>
        <end position="254"/>
    </location>
</feature>
<feature type="compositionally biased region" description="Polar residues" evidence="14">
    <location>
        <begin position="1877"/>
        <end position="1894"/>
    </location>
</feature>
<evidence type="ECO:0000256" key="1">
    <source>
        <dbReference type="ARBA" id="ARBA00004123"/>
    </source>
</evidence>
<reference evidence="16" key="1">
    <citation type="submission" date="2020-08" db="EMBL/GenBank/DDBJ databases">
        <title>Multicomponent nature underlies the extraordinary mechanical properties of spider dragline silk.</title>
        <authorList>
            <person name="Kono N."/>
            <person name="Nakamura H."/>
            <person name="Mori M."/>
            <person name="Yoshida Y."/>
            <person name="Ohtoshi R."/>
            <person name="Malay A.D."/>
            <person name="Moran D.A.P."/>
            <person name="Tomita M."/>
            <person name="Numata K."/>
            <person name="Arakawa K."/>
        </authorList>
    </citation>
    <scope>NUCLEOTIDE SEQUENCE</scope>
</reference>
<feature type="compositionally biased region" description="Polar residues" evidence="14">
    <location>
        <begin position="1216"/>
        <end position="1226"/>
    </location>
</feature>
<evidence type="ECO:0000256" key="6">
    <source>
        <dbReference type="ARBA" id="ARBA00022788"/>
    </source>
</evidence>
<evidence type="ECO:0000256" key="10">
    <source>
        <dbReference type="ARBA" id="ARBA00023242"/>
    </source>
</evidence>
<feature type="compositionally biased region" description="Basic and acidic residues" evidence="14">
    <location>
        <begin position="800"/>
        <end position="812"/>
    </location>
</feature>
<dbReference type="GO" id="GO:0007366">
    <property type="term" value="P:periodic partitioning by pair rule gene"/>
    <property type="evidence" value="ECO:0007669"/>
    <property type="project" value="UniProtKB-KW"/>
</dbReference>
<keyword evidence="10" id="KW-0539">Nucleus</keyword>
<feature type="region of interest" description="Disordered" evidence="14">
    <location>
        <begin position="1137"/>
        <end position="1157"/>
    </location>
</feature>
<feature type="compositionally biased region" description="Acidic residues" evidence="14">
    <location>
        <begin position="555"/>
        <end position="567"/>
    </location>
</feature>
<feature type="compositionally biased region" description="Polar residues" evidence="14">
    <location>
        <begin position="318"/>
        <end position="329"/>
    </location>
</feature>
<feature type="compositionally biased region" description="Polar residues" evidence="14">
    <location>
        <begin position="1014"/>
        <end position="1031"/>
    </location>
</feature>
<feature type="coiled-coil region" evidence="13">
    <location>
        <begin position="1479"/>
        <end position="1513"/>
    </location>
</feature>
<comment type="caution">
    <text evidence="16">The sequence shown here is derived from an EMBL/GenBank/DDBJ whole genome shotgun (WGS) entry which is preliminary data.</text>
</comment>
<dbReference type="GO" id="GO:0032783">
    <property type="term" value="C:super elongation complex"/>
    <property type="evidence" value="ECO:0007669"/>
    <property type="project" value="TreeGrafter"/>
</dbReference>
<feature type="compositionally biased region" description="Polar residues" evidence="14">
    <location>
        <begin position="86"/>
        <end position="122"/>
    </location>
</feature>
<feature type="region of interest" description="Disordered" evidence="14">
    <location>
        <begin position="305"/>
        <end position="359"/>
    </location>
</feature>
<evidence type="ECO:0000256" key="7">
    <source>
        <dbReference type="ARBA" id="ARBA00023015"/>
    </source>
</evidence>
<dbReference type="OrthoDB" id="6435474at2759"/>
<evidence type="ECO:0000256" key="8">
    <source>
        <dbReference type="ARBA" id="ARBA00023125"/>
    </source>
</evidence>
<accession>A0A8X6MU06</accession>
<feature type="region of interest" description="Disordered" evidence="14">
    <location>
        <begin position="86"/>
        <end position="147"/>
    </location>
</feature>
<evidence type="ECO:0000256" key="9">
    <source>
        <dbReference type="ARBA" id="ARBA00023163"/>
    </source>
</evidence>
<dbReference type="Proteomes" id="UP000887013">
    <property type="component" value="Unassembled WGS sequence"/>
</dbReference>
<evidence type="ECO:0000256" key="11">
    <source>
        <dbReference type="ARBA" id="ARBA00024653"/>
    </source>
</evidence>
<feature type="compositionally biased region" description="Basic and acidic residues" evidence="14">
    <location>
        <begin position="1314"/>
        <end position="1323"/>
    </location>
</feature>
<feature type="compositionally biased region" description="Polar residues" evidence="14">
    <location>
        <begin position="244"/>
        <end position="254"/>
    </location>
</feature>
<comment type="subcellular location">
    <subcellularLocation>
        <location evidence="1">Nucleus</location>
    </subcellularLocation>
</comment>
<feature type="compositionally biased region" description="Basic and acidic residues" evidence="14">
    <location>
        <begin position="842"/>
        <end position="856"/>
    </location>
</feature>
<feature type="compositionally biased region" description="Basic and acidic residues" evidence="14">
    <location>
        <begin position="185"/>
        <end position="203"/>
    </location>
</feature>
<dbReference type="PANTHER" id="PTHR10528">
    <property type="entry name" value="AF4/FMR2 FAMILY MEMBER"/>
    <property type="match status" value="1"/>
</dbReference>
<evidence type="ECO:0000256" key="13">
    <source>
        <dbReference type="SAM" id="Coils"/>
    </source>
</evidence>
<organism evidence="16 17">
    <name type="scientific">Nephila pilipes</name>
    <name type="common">Giant wood spider</name>
    <name type="synonym">Nephila maculata</name>
    <dbReference type="NCBI Taxonomy" id="299642"/>
    <lineage>
        <taxon>Eukaryota</taxon>
        <taxon>Metazoa</taxon>
        <taxon>Ecdysozoa</taxon>
        <taxon>Arthropoda</taxon>
        <taxon>Chelicerata</taxon>
        <taxon>Arachnida</taxon>
        <taxon>Araneae</taxon>
        <taxon>Araneomorphae</taxon>
        <taxon>Entelegynae</taxon>
        <taxon>Araneoidea</taxon>
        <taxon>Nephilidae</taxon>
        <taxon>Nephila</taxon>
    </lineage>
</organism>
<feature type="compositionally biased region" description="Polar residues" evidence="14">
    <location>
        <begin position="1046"/>
        <end position="1059"/>
    </location>
</feature>
<feature type="compositionally biased region" description="Polar residues" evidence="14">
    <location>
        <begin position="1094"/>
        <end position="1118"/>
    </location>
</feature>
<keyword evidence="4" id="KW-0217">Developmental protein</keyword>
<keyword evidence="13" id="KW-0175">Coiled coil</keyword>
<name>A0A8X6MU06_NEPPI</name>
<dbReference type="Pfam" id="PF18876">
    <property type="entry name" value="AFF4_CHD"/>
    <property type="match status" value="1"/>
</dbReference>
<evidence type="ECO:0000259" key="15">
    <source>
        <dbReference type="Pfam" id="PF18876"/>
    </source>
</evidence>
<comment type="similarity">
    <text evidence="2">Belongs to the AF4 family.</text>
</comment>
<keyword evidence="8" id="KW-0238">DNA-binding</keyword>
<dbReference type="Pfam" id="PF05110">
    <property type="entry name" value="AF-4"/>
    <property type="match status" value="1"/>
</dbReference>
<evidence type="ECO:0000256" key="12">
    <source>
        <dbReference type="ARBA" id="ARBA00032149"/>
    </source>
</evidence>
<feature type="domain" description="AF4/FMR2 C-terminal homology" evidence="15">
    <location>
        <begin position="1748"/>
        <end position="1992"/>
    </location>
</feature>
<feature type="compositionally biased region" description="Polar residues" evidence="14">
    <location>
        <begin position="430"/>
        <end position="439"/>
    </location>
</feature>
<evidence type="ECO:0000256" key="3">
    <source>
        <dbReference type="ARBA" id="ARBA00021888"/>
    </source>
</evidence>
<gene>
    <name evidence="16" type="primary">lilli</name>
    <name evidence="16" type="ORF">NPIL_168012</name>
</gene>
<dbReference type="EMBL" id="BMAW01050968">
    <property type="protein sequence ID" value="GFS77859.1"/>
    <property type="molecule type" value="Genomic_DNA"/>
</dbReference>
<feature type="compositionally biased region" description="Low complexity" evidence="14">
    <location>
        <begin position="607"/>
        <end position="619"/>
    </location>
</feature>
<keyword evidence="5" id="KW-0597">Phosphoprotein</keyword>
<evidence type="ECO:0000256" key="5">
    <source>
        <dbReference type="ARBA" id="ARBA00022553"/>
    </source>
</evidence>
<evidence type="ECO:0000313" key="17">
    <source>
        <dbReference type="Proteomes" id="UP000887013"/>
    </source>
</evidence>
<protein>
    <recommendedName>
        <fullName evidence="3">AF4/FMR2 family member lilli</fullName>
    </recommendedName>
    <alternativeName>
        <fullName evidence="12">Protein lilliputian</fullName>
    </alternativeName>
</protein>
<dbReference type="InterPro" id="IPR007797">
    <property type="entry name" value="AF4/FMR2"/>
</dbReference>
<feature type="region of interest" description="Disordered" evidence="14">
    <location>
        <begin position="548"/>
        <end position="647"/>
    </location>
</feature>
<comment type="function">
    <text evidence="11">Has a role in transcriptional regulation. Acts in parallel with the Ras/MAPK and the PI3K/PKB pathways in the control of cell identity and cellular growth. Essential for regulation of the cytoskeleton and cell growth but not for cell proliferation or growth rate. Required specifically for the microtubule-based basal transport of lipid droplets. Plays a partially redundant function downstream of Raf in cell fate specification in the developing eye. Pair-rule protein that regulates embryonic cellularization, gastrulation and segmentation.</text>
</comment>
<dbReference type="InterPro" id="IPR043640">
    <property type="entry name" value="AF4/FMR2_CHD"/>
</dbReference>
<feature type="compositionally biased region" description="Polar residues" evidence="14">
    <location>
        <begin position="781"/>
        <end position="790"/>
    </location>
</feature>
<keyword evidence="7" id="KW-0805">Transcription regulation</keyword>
<feature type="compositionally biased region" description="Low complexity" evidence="14">
    <location>
        <begin position="629"/>
        <end position="639"/>
    </location>
</feature>
<feature type="compositionally biased region" description="Pro residues" evidence="14">
    <location>
        <begin position="1032"/>
        <end position="1044"/>
    </location>
</feature>
<proteinExistence type="inferred from homology"/>
<feature type="compositionally biased region" description="Basic and acidic residues" evidence="14">
    <location>
        <begin position="229"/>
        <end position="243"/>
    </location>
</feature>
<dbReference type="Gene3D" id="6.10.250.2670">
    <property type="match status" value="1"/>
</dbReference>
<keyword evidence="6" id="KW-0562">Pair-rule protein</keyword>
<evidence type="ECO:0000256" key="2">
    <source>
        <dbReference type="ARBA" id="ARBA00007354"/>
    </source>
</evidence>
<feature type="compositionally biased region" description="Basic and acidic residues" evidence="14">
    <location>
        <begin position="1277"/>
        <end position="1304"/>
    </location>
</feature>
<feature type="compositionally biased region" description="Polar residues" evidence="14">
    <location>
        <begin position="1184"/>
        <end position="1199"/>
    </location>
</feature>
<feature type="compositionally biased region" description="Low complexity" evidence="14">
    <location>
        <begin position="123"/>
        <end position="136"/>
    </location>
</feature>
<feature type="compositionally biased region" description="Polar residues" evidence="14">
    <location>
        <begin position="867"/>
        <end position="884"/>
    </location>
</feature>
<evidence type="ECO:0000256" key="14">
    <source>
        <dbReference type="SAM" id="MobiDB-lite"/>
    </source>
</evidence>
<feature type="region of interest" description="Disordered" evidence="14">
    <location>
        <begin position="1877"/>
        <end position="1914"/>
    </location>
</feature>
<feature type="region of interest" description="Disordered" evidence="14">
    <location>
        <begin position="420"/>
        <end position="444"/>
    </location>
</feature>
<feature type="compositionally biased region" description="Basic and acidic residues" evidence="14">
    <location>
        <begin position="945"/>
        <end position="969"/>
    </location>
</feature>
<feature type="compositionally biased region" description="Polar residues" evidence="14">
    <location>
        <begin position="336"/>
        <end position="352"/>
    </location>
</feature>
<feature type="region of interest" description="Disordered" evidence="14">
    <location>
        <begin position="729"/>
        <end position="1124"/>
    </location>
</feature>
<keyword evidence="9" id="KW-0804">Transcription</keyword>
<evidence type="ECO:0000256" key="4">
    <source>
        <dbReference type="ARBA" id="ARBA00022473"/>
    </source>
</evidence>
<feature type="compositionally biased region" description="Polar residues" evidence="14">
    <location>
        <begin position="573"/>
        <end position="606"/>
    </location>
</feature>
<feature type="compositionally biased region" description="Polar residues" evidence="14">
    <location>
        <begin position="901"/>
        <end position="911"/>
    </location>
</feature>
<feature type="compositionally biased region" description="Basic and acidic residues" evidence="14">
    <location>
        <begin position="1079"/>
        <end position="1092"/>
    </location>
</feature>
<keyword evidence="17" id="KW-1185">Reference proteome</keyword>
<evidence type="ECO:0000313" key="16">
    <source>
        <dbReference type="EMBL" id="GFS77859.1"/>
    </source>
</evidence>
<sequence>MVHPAMLKSSTKKAFNIVDVHREREQERRARLQLLDDIRDPSPTPIFGEPVKVDREDETSIRIKNTLGDFTQVLVNDPKNLIGISRSNSSSHLMNGHPSNGYQSSGHAVNGYSMSSGGHSTASHQNSGYSSNSHSGSGHGSSGIATAGLLPYNRPPIVKKPPPPYVVNGGGVQKSIMPNYISPKAPDKRQSYNRPDKVGHYKPDSPAAAVAKNYHSSNTQQLPYYGQDNRPKDPASWDKDQRRTNSTNPSQPVAVNISVNVESSTNLTINNINVNNNSISTSAPIWNCGPDTPAVQIAPFHLPSSATPSNPAKIAPSYGQTSTSYSNPLSIKHETQNNTPAKRNQLRPSSLKLQPERKSIDAPIPVETILKEMTKVVPSAPLTAIQTPRTEETGFAFPTNPKDEESSFIKLEDPVHLLTPLDDDPMPNDVRQSSPNSWWPSPDIKPEMKYSQTECKVTDSATYELSKQWKIPGSIVSPKITPAPDVLIVAPPEPVQPLSSEPAQKTAEIEANNWCMLDSRWYLSLGGWNNSWSTGYNTSFQNVPQPQYVSSSLQDDLEMSDSDEEAVPEVKSNPEQFLTKSPVAESNSTLNETSTVSTKNNTAMDTNSTESSNSSSDSSGDSDSDDSSSESNDSDSSSEASDEEISSKKWGLSNFVDESQRIHSPAFFQNDAASKESFRLHAERIKNFGLNSVNPLNGTTTTQDNLPSTTIVGATFLVPDVPVTNKSNLLSPIPSPVHPTVGPRTPPSPSCPPKQNFPDAIEEVDPTNPQIDNKSSEDNDSAVQNNSPHSNEPEVNCDASEEKSNSLNEKCKKQLRSGKAKADEATSELESSHNDSCVDETSDPKELSDKSLDNDKLATGTEKTADDSVSPNVTESSPENYSIKTRQRVSAASSAKKLKANTDNSSENNQKPDVGIAKLKHPRACRKSNEKQTKKPASTIASAKSDSEESKKLTKQDAKDAVCEKKEPVKTTLKAKTIPKARAQSKALKSSPRQATEAKKTEVKKKRKKFSMENFLQSPETENARLSNTLPPFSPSPERSPIPDCPNTSSEAVEESPTSPVVPCKTLGRPTGKGGVKGKKVEKLRRSVRCSERASINAQTEVSATSQTNSENTKNTKNVGKAKRNIENLSISIEPPVELLSPIPQDPPPATTPTTKISDSAIPRKIMVCIPLAKLSRLPVPVQQDQDSALRQPVKSTPTADVVRTQKKDSVDKPNVNVTPKCSQSKDLNEKAKPVTSVKNKNNTKNALSNKKAKVIKPPNETPAKPNTVTDVNKIVKGKDKLPGDTAESKFPKKRKGEIGEKLNAKKTKLSSRTAEERKKDALSSKSDAASNQLENPGKSKGLERCDSTGSLSSLCSQQSQRSSKYNFNDLEVLLNRFVYHSLIMEQLLKPERFDIDPTCSNAETKWRHWKKTFENFLGGIKTLTEENKLPLLSNYVTSNVYQFINDCTTYTGAIAILDSLFIKKRNVIFARHCLSTRNQQTEETVSEYLQVLNQLSKDCDFTDVKAEEYRKEYVRDAFIRGLKCPRIRQRLLENTSMTLDQAFEQARTLESAEVHAASYMGNSFPVQSAAMKTDDFSEETLATSAASSSSRSQKCFFCGNDLHSRTICPARDSSKEKKDYSACIPESKRIKTSVSSLLSVKDMKKEKEDKPSKNCFNLDARLQLDKNKIKLRDKATVKDMTDTVQIRDDCSSLCCDDQCKDDGKAKVGGSSQNLDIGELTDWENFAPEMHKELKGGSNKHSNQAPIMPMDYYWTEARKQLSIAEKEKDPFQQAVKFFEAVVLVILTSQQREEYSKDTDAVYQFYSVTLTLTDKLLSKIKKLQSCPGSTEFKLLILCLKSQSLLNVKHYNLKIKEVKEELDTVNDFLKLQSSASLNHSTSQASHQSRLTSLTNVPSPHSPIPSPASTVTSQNSNGTVNVPQSVLDMICRQHTHLVNLHKGHDLWEQADMYMTRSNLREFFKEVADQSEPLTLHSSITELVKYIQKGISLVKKSLR</sequence>
<dbReference type="GO" id="GO:0010468">
    <property type="term" value="P:regulation of gene expression"/>
    <property type="evidence" value="ECO:0007669"/>
    <property type="project" value="InterPro"/>
</dbReference>
<feature type="region of interest" description="Disordered" evidence="14">
    <location>
        <begin position="1184"/>
        <end position="1346"/>
    </location>
</feature>
<dbReference type="GO" id="GO:0003677">
    <property type="term" value="F:DNA binding"/>
    <property type="evidence" value="ECO:0007669"/>
    <property type="project" value="UniProtKB-KW"/>
</dbReference>
<dbReference type="PANTHER" id="PTHR10528:SF17">
    <property type="entry name" value="AF4_FMR2 FAMILY MEMBER LILLI"/>
    <property type="match status" value="1"/>
</dbReference>